<dbReference type="InterPro" id="IPR036269">
    <property type="entry name" value="Rho_N_sf"/>
</dbReference>
<evidence type="ECO:0000256" key="3">
    <source>
        <dbReference type="ARBA" id="ARBA00022801"/>
    </source>
</evidence>
<dbReference type="Pfam" id="PF07498">
    <property type="entry name" value="Rho_N"/>
    <property type="match status" value="1"/>
</dbReference>
<gene>
    <name evidence="9 14" type="primary">rho</name>
    <name evidence="14" type="ORF">NCTC10465_00422</name>
    <name evidence="13" type="ORF">YHS_10575</name>
</gene>
<evidence type="ECO:0000259" key="12">
    <source>
        <dbReference type="PROSITE" id="PS51856"/>
    </source>
</evidence>
<dbReference type="PROSITE" id="PS51856">
    <property type="entry name" value="RHO_RNA_BD"/>
    <property type="match status" value="1"/>
</dbReference>
<dbReference type="FunFam" id="2.40.50.140:FF:000010">
    <property type="entry name" value="Transcription termination factor Rho"/>
    <property type="match status" value="1"/>
</dbReference>
<dbReference type="InterPro" id="IPR004665">
    <property type="entry name" value="Term_rho"/>
</dbReference>
<dbReference type="Pfam" id="PF07497">
    <property type="entry name" value="Rho_RNA_bind"/>
    <property type="match status" value="1"/>
</dbReference>
<dbReference type="GO" id="GO:0004386">
    <property type="term" value="F:helicase activity"/>
    <property type="evidence" value="ECO:0007669"/>
    <property type="project" value="UniProtKB-UniRule"/>
</dbReference>
<evidence type="ECO:0000256" key="9">
    <source>
        <dbReference type="HAMAP-Rule" id="MF_01884"/>
    </source>
</evidence>
<sequence>MNLTELKKKSIAELLLISEQMGLENMARSRKQDIIFAILKTHARNGEAIYGDGVLEILPDGFGFLRSSEGSYLAGPDDIYVSPSQIRRFNLKTGDSIAGTIRPPKDSERYFALLKVNEINFDTPDRSRHKLIFENLTPLFPTQQLRLELGNGTTEDLTGRIIDLIAPIGKGQRSIIVAPPKAGKTVLLQSIAQSITKNNPECYLIVLLIDERPEEVTEMQRTVRGEVVASTFDEPPARHVQVAEMVIEKAKRLVEHKQDVVILLDSITRLARAYNTVLPSSGKVLTGGVDANALERPKRFFGAARNVEEGGSLTIISTALIDTGSTMDKVIYEEFKGTGNQEITLERDIAEKRVFPAINIKKSGTRREERLMDEAMLRKVWILRKLLHPMDELQATEFLLEKLKDSKTNDEFFEQMTRKDKS</sequence>
<evidence type="ECO:0000256" key="11">
    <source>
        <dbReference type="PROSITE-ProRule" id="PRU01203"/>
    </source>
</evidence>
<dbReference type="EC" id="3.6.4.-" evidence="9 10"/>
<dbReference type="PANTHER" id="PTHR46425">
    <property type="entry name" value="TRANSCRIPTION TERMINATION FACTOR RHO"/>
    <property type="match status" value="1"/>
</dbReference>
<evidence type="ECO:0000313" key="13">
    <source>
        <dbReference type="EMBL" id="ATW70524.1"/>
    </source>
</evidence>
<evidence type="ECO:0000256" key="1">
    <source>
        <dbReference type="ARBA" id="ARBA00022472"/>
    </source>
</evidence>
<evidence type="ECO:0000256" key="2">
    <source>
        <dbReference type="ARBA" id="ARBA00022741"/>
    </source>
</evidence>
<dbReference type="InterPro" id="IPR011113">
    <property type="entry name" value="Rho_RNA-bd"/>
</dbReference>
<dbReference type="GO" id="GO:0006353">
    <property type="term" value="P:DNA-templated transcription termination"/>
    <property type="evidence" value="ECO:0007669"/>
    <property type="project" value="UniProtKB-UniRule"/>
</dbReference>
<dbReference type="PANTHER" id="PTHR46425:SF1">
    <property type="entry name" value="TRANSCRIPTION TERMINATION FACTOR RHO"/>
    <property type="match status" value="1"/>
</dbReference>
<dbReference type="AlphaFoldDB" id="A0A109WBM7"/>
<keyword evidence="2 9" id="KW-0547">Nucleotide-binding</keyword>
<dbReference type="NCBIfam" id="NF006886">
    <property type="entry name" value="PRK09376.1"/>
    <property type="match status" value="1"/>
</dbReference>
<comment type="function">
    <text evidence="9">Facilitates transcription termination by a mechanism that involves Rho binding to the nascent RNA, activation of Rho's RNA-dependent ATPase activity, and release of the mRNA from the DNA template.</text>
</comment>
<dbReference type="RefSeq" id="WP_007117155.1">
    <property type="nucleotide sequence ID" value="NZ_CBCRZU010000006.1"/>
</dbReference>
<evidence type="ECO:0000313" key="16">
    <source>
        <dbReference type="Proteomes" id="UP000255230"/>
    </source>
</evidence>
<dbReference type="GO" id="GO:0005524">
    <property type="term" value="F:ATP binding"/>
    <property type="evidence" value="ECO:0007669"/>
    <property type="project" value="UniProtKB-UniRule"/>
</dbReference>
<dbReference type="InterPro" id="IPR011129">
    <property type="entry name" value="CSD"/>
</dbReference>
<dbReference type="Proteomes" id="UP000255230">
    <property type="component" value="Unassembled WGS sequence"/>
</dbReference>
<dbReference type="CDD" id="cd01128">
    <property type="entry name" value="rho_factor_C"/>
    <property type="match status" value="1"/>
</dbReference>
<evidence type="ECO:0000256" key="10">
    <source>
        <dbReference type="NCBIfam" id="TIGR00767"/>
    </source>
</evidence>
<name>A0A109WBM7_FAUOS</name>
<dbReference type="InterPro" id="IPR027417">
    <property type="entry name" value="P-loop_NTPase"/>
</dbReference>
<keyword evidence="16" id="KW-1185">Reference proteome</keyword>
<feature type="domain" description="Rho RNA-BD" evidence="12">
    <location>
        <begin position="48"/>
        <end position="123"/>
    </location>
</feature>
<dbReference type="GeneID" id="35778547"/>
<accession>A0A109WBM7</accession>
<dbReference type="SMART" id="SM00382">
    <property type="entry name" value="AAA"/>
    <property type="match status" value="1"/>
</dbReference>
<dbReference type="KEGG" id="mos:AXE82_05150"/>
<dbReference type="Pfam" id="PF00006">
    <property type="entry name" value="ATP-synt_ab"/>
    <property type="match status" value="1"/>
</dbReference>
<dbReference type="SMART" id="SM00959">
    <property type="entry name" value="Rho_N"/>
    <property type="match status" value="1"/>
</dbReference>
<evidence type="ECO:0000256" key="7">
    <source>
        <dbReference type="ARBA" id="ARBA00023015"/>
    </source>
</evidence>
<dbReference type="InterPro" id="IPR011112">
    <property type="entry name" value="Rho-like_N"/>
</dbReference>
<proteinExistence type="inferred from homology"/>
<dbReference type="HAMAP" id="MF_01884">
    <property type="entry name" value="Rho"/>
    <property type="match status" value="1"/>
</dbReference>
<reference evidence="13" key="1">
    <citation type="submission" date="2017-11" db="EMBL/GenBank/DDBJ databases">
        <title>Complete Genome Sequence from Moraxella oslensis YHS isolated from human skin.</title>
        <authorList>
            <person name="Lee K."/>
            <person name="Lim J.Y."/>
            <person name="Hwang I."/>
        </authorList>
    </citation>
    <scope>NUCLEOTIDE SEQUENCE</scope>
    <source>
        <strain evidence="13">YHS</strain>
    </source>
</reference>
<keyword evidence="4 9" id="KW-0347">Helicase</keyword>
<dbReference type="EMBL" id="UGPY01000001">
    <property type="protein sequence ID" value="STY96659.1"/>
    <property type="molecule type" value="Genomic_DNA"/>
</dbReference>
<dbReference type="SUPFAM" id="SSF50249">
    <property type="entry name" value="Nucleic acid-binding proteins"/>
    <property type="match status" value="1"/>
</dbReference>
<dbReference type="InterPro" id="IPR003593">
    <property type="entry name" value="AAA+_ATPase"/>
</dbReference>
<comment type="subunit">
    <text evidence="9">Homohexamer. The homohexamer assembles into an open ring structure.</text>
</comment>
<dbReference type="InterPro" id="IPR000194">
    <property type="entry name" value="ATPase_F1/V1/A1_a/bsu_nucl-bd"/>
</dbReference>
<feature type="binding site" evidence="9">
    <location>
        <begin position="181"/>
        <end position="186"/>
    </location>
    <ligand>
        <name>ATP</name>
        <dbReference type="ChEBI" id="CHEBI:30616"/>
    </ligand>
</feature>
<dbReference type="GO" id="GO:0016787">
    <property type="term" value="F:hydrolase activity"/>
    <property type="evidence" value="ECO:0007669"/>
    <property type="project" value="UniProtKB-KW"/>
</dbReference>
<keyword evidence="5 9" id="KW-0067">ATP-binding</keyword>
<organism evidence="14 16">
    <name type="scientific">Faucicola osloensis</name>
    <name type="common">Moraxella osloensis</name>
    <dbReference type="NCBI Taxonomy" id="34062"/>
    <lineage>
        <taxon>Bacteria</taxon>
        <taxon>Pseudomonadati</taxon>
        <taxon>Pseudomonadota</taxon>
        <taxon>Gammaproteobacteria</taxon>
        <taxon>Moraxellales</taxon>
        <taxon>Moraxellaceae</taxon>
        <taxon>Faucicola</taxon>
    </lineage>
</organism>
<keyword evidence="8 9" id="KW-0804">Transcription</keyword>
<dbReference type="EMBL" id="CP024176">
    <property type="protein sequence ID" value="ATW70524.1"/>
    <property type="molecule type" value="Genomic_DNA"/>
</dbReference>
<dbReference type="NCBIfam" id="TIGR00767">
    <property type="entry name" value="rho"/>
    <property type="match status" value="1"/>
</dbReference>
<feature type="binding site" evidence="9">
    <location>
        <position position="212"/>
    </location>
    <ligand>
        <name>ATP</name>
        <dbReference type="ChEBI" id="CHEBI:30616"/>
    </ligand>
</feature>
<comment type="caution">
    <text evidence="9">Lacks conserved residue(s) required for the propagation of feature annotation.</text>
</comment>
<evidence type="ECO:0000313" key="15">
    <source>
        <dbReference type="Proteomes" id="UP000229521"/>
    </source>
</evidence>
<evidence type="ECO:0000313" key="14">
    <source>
        <dbReference type="EMBL" id="STY96659.1"/>
    </source>
</evidence>
<evidence type="ECO:0000256" key="5">
    <source>
        <dbReference type="ARBA" id="ARBA00022840"/>
    </source>
</evidence>
<dbReference type="GO" id="GO:0005829">
    <property type="term" value="C:cytosol"/>
    <property type="evidence" value="ECO:0007669"/>
    <property type="project" value="UniProtKB-ARBA"/>
</dbReference>
<evidence type="ECO:0000256" key="4">
    <source>
        <dbReference type="ARBA" id="ARBA00022806"/>
    </source>
</evidence>
<dbReference type="SUPFAM" id="SSF68912">
    <property type="entry name" value="Rho N-terminal domain-like"/>
    <property type="match status" value="1"/>
</dbReference>
<feature type="binding site" evidence="9">
    <location>
        <begin position="169"/>
        <end position="174"/>
    </location>
    <ligand>
        <name>ATP</name>
        <dbReference type="ChEBI" id="CHEBI:30616"/>
    </ligand>
</feature>
<keyword evidence="3 9" id="KW-0378">Hydrolase</keyword>
<dbReference type="CDD" id="cd04459">
    <property type="entry name" value="Rho_CSD"/>
    <property type="match status" value="1"/>
</dbReference>
<dbReference type="Gene3D" id="3.40.50.300">
    <property type="entry name" value="P-loop containing nucleotide triphosphate hydrolases"/>
    <property type="match status" value="1"/>
</dbReference>
<dbReference type="GO" id="GO:0003723">
    <property type="term" value="F:RNA binding"/>
    <property type="evidence" value="ECO:0007669"/>
    <property type="project" value="UniProtKB-UniRule"/>
</dbReference>
<evidence type="ECO:0000256" key="8">
    <source>
        <dbReference type="ARBA" id="ARBA00023163"/>
    </source>
</evidence>
<dbReference type="Gene3D" id="2.40.50.140">
    <property type="entry name" value="Nucleic acid-binding proteins"/>
    <property type="match status" value="1"/>
</dbReference>
<keyword evidence="6 9" id="KW-0694">RNA-binding</keyword>
<dbReference type="GO" id="GO:0008186">
    <property type="term" value="F:ATP-dependent activity, acting on RNA"/>
    <property type="evidence" value="ECO:0007669"/>
    <property type="project" value="UniProtKB-UniRule"/>
</dbReference>
<dbReference type="InterPro" id="IPR012340">
    <property type="entry name" value="NA-bd_OB-fold"/>
</dbReference>
<protein>
    <recommendedName>
        <fullName evidence="9 10">Transcription termination factor Rho</fullName>
        <ecNumber evidence="9 10">3.6.4.-</ecNumber>
    </recommendedName>
    <alternativeName>
        <fullName evidence="9">ATP-dependent helicase Rho</fullName>
    </alternativeName>
</protein>
<keyword evidence="7 9" id="KW-0805">Transcription regulation</keyword>
<reference evidence="14 16" key="3">
    <citation type="submission" date="2018-06" db="EMBL/GenBank/DDBJ databases">
        <authorList>
            <consortium name="Pathogen Informatics"/>
            <person name="Doyle S."/>
        </authorList>
    </citation>
    <scope>NUCLEOTIDE SEQUENCE [LARGE SCALE GENOMIC DNA]</scope>
    <source>
        <strain evidence="14 16">NCTC10465</strain>
    </source>
</reference>
<dbReference type="SUPFAM" id="SSF52540">
    <property type="entry name" value="P-loop containing nucleoside triphosphate hydrolases"/>
    <property type="match status" value="1"/>
</dbReference>
<reference evidence="15" key="2">
    <citation type="journal article" date="2018" name="Genome Announc.">
        <title>Complete Genome Sequences of Three Moraxella osloensis Strains Isolated from Human Skin.</title>
        <authorList>
            <person name="Lim J.Y."/>
            <person name="Hwang I."/>
            <person name="Ganzorig M."/>
            <person name="Huang S.L."/>
            <person name="Cho G.S."/>
            <person name="Franz C.M.A.P."/>
            <person name="Lee K."/>
        </authorList>
    </citation>
    <scope>NUCLEOTIDE SEQUENCE [LARGE SCALE GENOMIC DNA]</scope>
    <source>
        <strain evidence="15">YHS</strain>
    </source>
</reference>
<dbReference type="InterPro" id="IPR041703">
    <property type="entry name" value="Rho_factor_ATP-bd"/>
</dbReference>
<dbReference type="FunFam" id="3.40.50.300:FF:000072">
    <property type="entry name" value="Transcription termination factor Rho"/>
    <property type="match status" value="1"/>
</dbReference>
<dbReference type="SMART" id="SM00357">
    <property type="entry name" value="CSP"/>
    <property type="match status" value="1"/>
</dbReference>
<dbReference type="Gene3D" id="1.10.720.10">
    <property type="match status" value="1"/>
</dbReference>
<comment type="similarity">
    <text evidence="9 11">Belongs to the Rho family.</text>
</comment>
<evidence type="ECO:0000256" key="6">
    <source>
        <dbReference type="ARBA" id="ARBA00022884"/>
    </source>
</evidence>
<keyword evidence="1 9" id="KW-0806">Transcription termination</keyword>